<evidence type="ECO:0000256" key="5">
    <source>
        <dbReference type="PIRSR" id="PIRSR602401-1"/>
    </source>
</evidence>
<evidence type="ECO:0000313" key="8">
    <source>
        <dbReference type="Proteomes" id="UP001054837"/>
    </source>
</evidence>
<keyword evidence="3 5" id="KW-0408">Iron</keyword>
<dbReference type="InterPro" id="IPR017972">
    <property type="entry name" value="Cyt_P450_CS"/>
</dbReference>
<accession>A0AAV4USF0</accession>
<evidence type="ECO:0000256" key="3">
    <source>
        <dbReference type="ARBA" id="ARBA00023004"/>
    </source>
</evidence>
<comment type="cofactor">
    <cofactor evidence="5">
        <name>heme</name>
        <dbReference type="ChEBI" id="CHEBI:30413"/>
    </cofactor>
</comment>
<comment type="similarity">
    <text evidence="1 6">Belongs to the cytochrome P450 family.</text>
</comment>
<dbReference type="PRINTS" id="PR00463">
    <property type="entry name" value="EP450I"/>
</dbReference>
<proteinExistence type="inferred from homology"/>
<dbReference type="GO" id="GO:0005737">
    <property type="term" value="C:cytoplasm"/>
    <property type="evidence" value="ECO:0007669"/>
    <property type="project" value="TreeGrafter"/>
</dbReference>
<name>A0AAV4USF0_9ARAC</name>
<dbReference type="GO" id="GO:0006082">
    <property type="term" value="P:organic acid metabolic process"/>
    <property type="evidence" value="ECO:0007669"/>
    <property type="project" value="TreeGrafter"/>
</dbReference>
<keyword evidence="5 6" id="KW-0349">Heme</keyword>
<sequence length="309" mass="35818">MDLHLAVAYTFNCIISRVLFNRKFDIDRTFSRNLKNMSYMVEIFTGVRHMLVGFPFTSAIALFGRSYKKGRDALQKFTDDVVDDKVKKFDPNHPDCYVDEYLRQRNELLKKNNNIGSFTDERLKANAMTLFFEGTESSSSTIVSLLLELTKHPDVQKKIQQELDSVVGRERLPSWLDKPNLPYLDATLQELYRFGSLFLVTTMYSNFKETTIEGYKIPKRSVIVSNLYSIHFDPKLYPNPETFEPKRFLNDEGKRIKVEGPFLFGLGKRACIGESLAQMEIFLVISSLLQSFTMPHAKDTRSFRLIPRE</sequence>
<reference evidence="7 8" key="1">
    <citation type="submission" date="2021-06" db="EMBL/GenBank/DDBJ databases">
        <title>Caerostris darwini draft genome.</title>
        <authorList>
            <person name="Kono N."/>
            <person name="Arakawa K."/>
        </authorList>
    </citation>
    <scope>NUCLEOTIDE SEQUENCE [LARGE SCALE GENOMIC DNA]</scope>
</reference>
<keyword evidence="8" id="KW-1185">Reference proteome</keyword>
<evidence type="ECO:0000256" key="6">
    <source>
        <dbReference type="RuleBase" id="RU000461"/>
    </source>
</evidence>
<dbReference type="EMBL" id="BPLQ01011778">
    <property type="protein sequence ID" value="GIY60315.1"/>
    <property type="molecule type" value="Genomic_DNA"/>
</dbReference>
<feature type="binding site" description="axial binding residue" evidence="5">
    <location>
        <position position="271"/>
    </location>
    <ligand>
        <name>heme</name>
        <dbReference type="ChEBI" id="CHEBI:30413"/>
    </ligand>
    <ligandPart>
        <name>Fe</name>
        <dbReference type="ChEBI" id="CHEBI:18248"/>
    </ligandPart>
</feature>
<dbReference type="AlphaFoldDB" id="A0AAV4USF0"/>
<comment type="caution">
    <text evidence="7">The sequence shown here is derived from an EMBL/GenBank/DDBJ whole genome shotgun (WGS) entry which is preliminary data.</text>
</comment>
<dbReference type="PROSITE" id="PS00086">
    <property type="entry name" value="CYTOCHROME_P450"/>
    <property type="match status" value="1"/>
</dbReference>
<dbReference type="Pfam" id="PF00067">
    <property type="entry name" value="p450"/>
    <property type="match status" value="1"/>
</dbReference>
<keyword evidence="4 6" id="KW-0503">Monooxygenase</keyword>
<dbReference type="GO" id="GO:0016712">
    <property type="term" value="F:oxidoreductase activity, acting on paired donors, with incorporation or reduction of molecular oxygen, reduced flavin or flavoprotein as one donor, and incorporation of one atom of oxygen"/>
    <property type="evidence" value="ECO:0007669"/>
    <property type="project" value="TreeGrafter"/>
</dbReference>
<protein>
    <submittedName>
        <fullName evidence="7">Cytochrome P450 2U1</fullName>
    </submittedName>
</protein>
<organism evidence="7 8">
    <name type="scientific">Caerostris darwini</name>
    <dbReference type="NCBI Taxonomy" id="1538125"/>
    <lineage>
        <taxon>Eukaryota</taxon>
        <taxon>Metazoa</taxon>
        <taxon>Ecdysozoa</taxon>
        <taxon>Arthropoda</taxon>
        <taxon>Chelicerata</taxon>
        <taxon>Arachnida</taxon>
        <taxon>Araneae</taxon>
        <taxon>Araneomorphae</taxon>
        <taxon>Entelegynae</taxon>
        <taxon>Araneoidea</taxon>
        <taxon>Araneidae</taxon>
        <taxon>Caerostris</taxon>
    </lineage>
</organism>
<dbReference type="PRINTS" id="PR00385">
    <property type="entry name" value="P450"/>
</dbReference>
<evidence type="ECO:0000256" key="2">
    <source>
        <dbReference type="ARBA" id="ARBA00022723"/>
    </source>
</evidence>
<dbReference type="Gene3D" id="1.10.630.10">
    <property type="entry name" value="Cytochrome P450"/>
    <property type="match status" value="1"/>
</dbReference>
<dbReference type="PANTHER" id="PTHR24300">
    <property type="entry name" value="CYTOCHROME P450 508A4-RELATED"/>
    <property type="match status" value="1"/>
</dbReference>
<dbReference type="SUPFAM" id="SSF48264">
    <property type="entry name" value="Cytochrome P450"/>
    <property type="match status" value="1"/>
</dbReference>
<evidence type="ECO:0000256" key="4">
    <source>
        <dbReference type="ARBA" id="ARBA00023033"/>
    </source>
</evidence>
<evidence type="ECO:0000313" key="7">
    <source>
        <dbReference type="EMBL" id="GIY60315.1"/>
    </source>
</evidence>
<dbReference type="InterPro" id="IPR002401">
    <property type="entry name" value="Cyt_P450_E_grp-I"/>
</dbReference>
<keyword evidence="6" id="KW-0560">Oxidoreductase</keyword>
<evidence type="ECO:0000256" key="1">
    <source>
        <dbReference type="ARBA" id="ARBA00010617"/>
    </source>
</evidence>
<keyword evidence="2 5" id="KW-0479">Metal-binding</keyword>
<dbReference type="GO" id="GO:0006805">
    <property type="term" value="P:xenobiotic metabolic process"/>
    <property type="evidence" value="ECO:0007669"/>
    <property type="project" value="TreeGrafter"/>
</dbReference>
<dbReference type="InterPro" id="IPR050182">
    <property type="entry name" value="Cytochrome_P450_fam2"/>
</dbReference>
<dbReference type="Proteomes" id="UP001054837">
    <property type="component" value="Unassembled WGS sequence"/>
</dbReference>
<dbReference type="GO" id="GO:0020037">
    <property type="term" value="F:heme binding"/>
    <property type="evidence" value="ECO:0007669"/>
    <property type="project" value="InterPro"/>
</dbReference>
<gene>
    <name evidence="7" type="primary">CYP2U1</name>
    <name evidence="7" type="ORF">CDAR_191131</name>
</gene>
<dbReference type="InterPro" id="IPR001128">
    <property type="entry name" value="Cyt_P450"/>
</dbReference>
<dbReference type="PANTHER" id="PTHR24300:SF375">
    <property type="entry name" value="CYTOCHROME P450 FAMILY"/>
    <property type="match status" value="1"/>
</dbReference>
<dbReference type="InterPro" id="IPR036396">
    <property type="entry name" value="Cyt_P450_sf"/>
</dbReference>
<dbReference type="GO" id="GO:0005506">
    <property type="term" value="F:iron ion binding"/>
    <property type="evidence" value="ECO:0007669"/>
    <property type="project" value="InterPro"/>
</dbReference>